<dbReference type="PROSITE" id="PS51671">
    <property type="entry name" value="ACT"/>
    <property type="match status" value="1"/>
</dbReference>
<dbReference type="PANTHER" id="PTHR40099:SF1">
    <property type="entry name" value="ACETOLACTATE SYNTHASE, SMALL SUBUNIT"/>
    <property type="match status" value="1"/>
</dbReference>
<sequence length="139" mass="15401">MIKQLSVFVENRPGSIMRVTSALTSACINIRAIASFDTPEFAILRLVVDRPAKAKEDLTAKGFVVKVHDVIGVELKDEKGNLNKMLSVLAEGGISISYIYSFVIREEKAPVMVFNTDNYEKAEKALRAADIKLVEEVEL</sequence>
<dbReference type="Pfam" id="PF19571">
    <property type="entry name" value="ACT_8"/>
    <property type="match status" value="1"/>
</dbReference>
<dbReference type="Proteomes" id="UP000295726">
    <property type="component" value="Unassembled WGS sequence"/>
</dbReference>
<feature type="domain" description="ACT" evidence="1">
    <location>
        <begin position="4"/>
        <end position="72"/>
    </location>
</feature>
<keyword evidence="3" id="KW-1185">Reference proteome</keyword>
<dbReference type="OrthoDB" id="9790662at2"/>
<name>A0A4R3K1T8_9FIRM</name>
<dbReference type="SUPFAM" id="SSF55021">
    <property type="entry name" value="ACT-like"/>
    <property type="match status" value="2"/>
</dbReference>
<comment type="caution">
    <text evidence="2">The sequence shown here is derived from an EMBL/GenBank/DDBJ whole genome shotgun (WGS) entry which is preliminary data.</text>
</comment>
<organism evidence="2 3">
    <name type="scientific">Muricomes intestini</name>
    <dbReference type="NCBI Taxonomy" id="1796634"/>
    <lineage>
        <taxon>Bacteria</taxon>
        <taxon>Bacillati</taxon>
        <taxon>Bacillota</taxon>
        <taxon>Clostridia</taxon>
        <taxon>Lachnospirales</taxon>
        <taxon>Lachnospiraceae</taxon>
        <taxon>Muricomes</taxon>
    </lineage>
</organism>
<dbReference type="CDD" id="cd04882">
    <property type="entry name" value="ACT_Bt0572_2"/>
    <property type="match status" value="1"/>
</dbReference>
<dbReference type="PANTHER" id="PTHR40099">
    <property type="entry name" value="ACETOLACTATE SYNTHASE, SMALL SUBUNIT"/>
    <property type="match status" value="1"/>
</dbReference>
<dbReference type="EMBL" id="SLZZ01000027">
    <property type="protein sequence ID" value="TCS75798.1"/>
    <property type="molecule type" value="Genomic_DNA"/>
</dbReference>
<evidence type="ECO:0000259" key="1">
    <source>
        <dbReference type="PROSITE" id="PS51671"/>
    </source>
</evidence>
<dbReference type="Gene3D" id="3.30.2130.10">
    <property type="entry name" value="VC0802-like"/>
    <property type="match status" value="1"/>
</dbReference>
<gene>
    <name evidence="2" type="ORF">EDD59_12737</name>
</gene>
<accession>A0A4R3K1T8</accession>
<proteinExistence type="predicted"/>
<dbReference type="InterPro" id="IPR045865">
    <property type="entry name" value="ACT-like_dom_sf"/>
</dbReference>
<dbReference type="RefSeq" id="WP_132383194.1">
    <property type="nucleotide sequence ID" value="NZ_DAIPCY010000095.1"/>
</dbReference>
<dbReference type="AlphaFoldDB" id="A0A4R3K1T8"/>
<protein>
    <recommendedName>
        <fullName evidence="1">ACT domain-containing protein</fullName>
    </recommendedName>
</protein>
<evidence type="ECO:0000313" key="2">
    <source>
        <dbReference type="EMBL" id="TCS75798.1"/>
    </source>
</evidence>
<dbReference type="InterPro" id="IPR002912">
    <property type="entry name" value="ACT_dom"/>
</dbReference>
<reference evidence="2 3" key="1">
    <citation type="submission" date="2019-03" db="EMBL/GenBank/DDBJ databases">
        <title>Genomic Encyclopedia of Type Strains, Phase IV (KMG-IV): sequencing the most valuable type-strain genomes for metagenomic binning, comparative biology and taxonomic classification.</title>
        <authorList>
            <person name="Goeker M."/>
        </authorList>
    </citation>
    <scope>NUCLEOTIDE SEQUENCE [LARGE SCALE GENOMIC DNA]</scope>
    <source>
        <strain evidence="2 3">DSM 29489</strain>
    </source>
</reference>
<dbReference type="InterPro" id="IPR045739">
    <property type="entry name" value="ACT_dom_pair"/>
</dbReference>
<evidence type="ECO:0000313" key="3">
    <source>
        <dbReference type="Proteomes" id="UP000295726"/>
    </source>
</evidence>